<evidence type="ECO:0000313" key="7">
    <source>
        <dbReference type="Proteomes" id="UP000002875"/>
    </source>
</evidence>
<accession>A0ABN4AL56</accession>
<dbReference type="Pfam" id="PF01258">
    <property type="entry name" value="zf-dskA_traR"/>
    <property type="match status" value="1"/>
</dbReference>
<keyword evidence="7" id="KW-1185">Reference proteome</keyword>
<name>A0ABN4AL56_EMTOG</name>
<dbReference type="EMBL" id="CP002961">
    <property type="protein sequence ID" value="AFK03035.1"/>
    <property type="molecule type" value="Genomic_DNA"/>
</dbReference>
<feature type="domain" description="Zinc finger DksA/TraR C4-type" evidence="5">
    <location>
        <begin position="188"/>
        <end position="218"/>
    </location>
</feature>
<evidence type="ECO:0000256" key="4">
    <source>
        <dbReference type="PROSITE-ProRule" id="PRU00510"/>
    </source>
</evidence>
<evidence type="ECO:0000256" key="1">
    <source>
        <dbReference type="ARBA" id="ARBA00022723"/>
    </source>
</evidence>
<sequence length="223" mass="26289">MSFHDTNLEKRKYFLKSSNFTTFFLNNIWKINIIRFFRFASKPNFLLFSDKNLLINFFQHFLRFLSWVLFQSIKTLYLCDFSKTPKHKHYCFILMAAVEEKTRYSEEELKEFEEIITQKLEATRNELNFIRETLSRKNDNGTEFTANSTKLMEDGADVSEKEQLSQSAGRLQKFAQQLEAALIRIKNGTYGICRDTGKLIPKERLRAVPHTQQTIEAKLKASN</sequence>
<evidence type="ECO:0000256" key="2">
    <source>
        <dbReference type="ARBA" id="ARBA00022771"/>
    </source>
</evidence>
<feature type="zinc finger region" description="dksA C4-type" evidence="4">
    <location>
        <begin position="193"/>
        <end position="217"/>
    </location>
</feature>
<dbReference type="Proteomes" id="UP000002875">
    <property type="component" value="Chromosome"/>
</dbReference>
<dbReference type="PROSITE" id="PS51128">
    <property type="entry name" value="ZF_DKSA_2"/>
    <property type="match status" value="1"/>
</dbReference>
<dbReference type="PANTHER" id="PTHR33823:SF2">
    <property type="entry name" value="RNA POLYMERASE-BINDING TRANSCRIPTION FACTOR DKSA"/>
    <property type="match status" value="1"/>
</dbReference>
<gene>
    <name evidence="6" type="ordered locus">Emtol_1895</name>
</gene>
<evidence type="ECO:0000256" key="3">
    <source>
        <dbReference type="ARBA" id="ARBA00022833"/>
    </source>
</evidence>
<evidence type="ECO:0000313" key="6">
    <source>
        <dbReference type="EMBL" id="AFK03035.1"/>
    </source>
</evidence>
<organism evidence="6 7">
    <name type="scientific">Emticicia oligotrophica (strain DSM 17448 / CIP 109782 / MTCC 6937 / GPTSA100-15)</name>
    <dbReference type="NCBI Taxonomy" id="929562"/>
    <lineage>
        <taxon>Bacteria</taxon>
        <taxon>Pseudomonadati</taxon>
        <taxon>Bacteroidota</taxon>
        <taxon>Cytophagia</taxon>
        <taxon>Cytophagales</taxon>
        <taxon>Leadbetterellaceae</taxon>
        <taxon>Emticicia</taxon>
    </lineage>
</organism>
<keyword evidence="2" id="KW-0863">Zinc-finger</keyword>
<dbReference type="PANTHER" id="PTHR33823">
    <property type="entry name" value="RNA POLYMERASE-BINDING TRANSCRIPTION FACTOR DKSA-RELATED"/>
    <property type="match status" value="1"/>
</dbReference>
<dbReference type="Gene3D" id="1.20.120.910">
    <property type="entry name" value="DksA, coiled-coil domain"/>
    <property type="match status" value="1"/>
</dbReference>
<keyword evidence="1" id="KW-0479">Metal-binding</keyword>
<evidence type="ECO:0000259" key="5">
    <source>
        <dbReference type="Pfam" id="PF01258"/>
    </source>
</evidence>
<protein>
    <submittedName>
        <fullName evidence="6">Transcriptional regulator, TraR/DksA family</fullName>
    </submittedName>
</protein>
<reference evidence="6 7" key="1">
    <citation type="submission" date="2011-07" db="EMBL/GenBank/DDBJ databases">
        <title>The complete genome of chromosome of Emticicia oligotrophica DSM 17448.</title>
        <authorList>
            <consortium name="US DOE Joint Genome Institute (JGI-PGF)"/>
            <person name="Lucas S."/>
            <person name="Han J."/>
            <person name="Lapidus A."/>
            <person name="Bruce D."/>
            <person name="Goodwin L."/>
            <person name="Pitluck S."/>
            <person name="Peters L."/>
            <person name="Kyrpides N."/>
            <person name="Mavromatis K."/>
            <person name="Ivanova N."/>
            <person name="Ovchinnikova G."/>
            <person name="Teshima H."/>
            <person name="Detter J.C."/>
            <person name="Tapia R."/>
            <person name="Han C."/>
            <person name="Land M."/>
            <person name="Hauser L."/>
            <person name="Markowitz V."/>
            <person name="Cheng J.-F."/>
            <person name="Hugenholtz P."/>
            <person name="Woyke T."/>
            <person name="Wu D."/>
            <person name="Tindall B."/>
            <person name="Pomrenke H."/>
            <person name="Brambilla E."/>
            <person name="Klenk H.-P."/>
            <person name="Eisen J.A."/>
        </authorList>
    </citation>
    <scope>NUCLEOTIDE SEQUENCE [LARGE SCALE GENOMIC DNA]</scope>
    <source>
        <strain evidence="6 7">DSM 17448</strain>
    </source>
</reference>
<proteinExistence type="predicted"/>
<keyword evidence="3" id="KW-0862">Zinc</keyword>
<dbReference type="InterPro" id="IPR000962">
    <property type="entry name" value="Znf_DskA_TraR"/>
</dbReference>